<dbReference type="EMBL" id="CP043424">
    <property type="protein sequence ID" value="QIW12901.1"/>
    <property type="molecule type" value="Genomic_DNA"/>
</dbReference>
<proteinExistence type="predicted"/>
<dbReference type="RefSeq" id="WP_112870832.1">
    <property type="nucleotide sequence ID" value="NZ_CP021781.1"/>
</dbReference>
<reference evidence="5 7" key="2">
    <citation type="submission" date="2019-08" db="EMBL/GenBank/DDBJ databases">
        <title>Complete genome sequences of Francisella adeliensis (FSC1325 and FSC1326).</title>
        <authorList>
            <person name="Ohrman C."/>
            <person name="Uneklint I."/>
            <person name="Vallesi A."/>
            <person name="Karlsson L."/>
            <person name="Sjodin A."/>
        </authorList>
    </citation>
    <scope>NUCLEOTIDE SEQUENCE [LARGE SCALE GENOMIC DNA]</scope>
    <source>
        <strain evidence="5 7">FSC1325</strain>
    </source>
</reference>
<sequence>MTDLQKSITFIQEIDKLKSVYRRALIKSDDNRRENTAEHSWHVAMMALTLKDYSIKKLDMLKVIKMLLIHDIVEIYAGDTFAFGSDKSLSEQYDKELKALDKIFSFLPEKDSQELKKLWIEFEEAISAEAIYSKAIEKSAPVFQNMQNDGGSWSQNKVVKEKVLKRNEMLKTVAPKLWDYVEEQINIAYSKGWLV</sequence>
<protein>
    <submittedName>
        <fullName evidence="5">HD domain-containing protein</fullName>
    </submittedName>
    <submittedName>
        <fullName evidence="4">Hydrolase</fullName>
    </submittedName>
</protein>
<dbReference type="KEGG" id="fad:CDH04_09715"/>
<keyword evidence="7" id="KW-1185">Reference proteome</keyword>
<evidence type="ECO:0000313" key="5">
    <source>
        <dbReference type="EMBL" id="QIW12901.1"/>
    </source>
</evidence>
<evidence type="ECO:0000256" key="1">
    <source>
        <dbReference type="ARBA" id="ARBA00022723"/>
    </source>
</evidence>
<feature type="domain" description="HD" evidence="3">
    <location>
        <begin position="14"/>
        <end position="178"/>
    </location>
</feature>
<dbReference type="GO" id="GO:0005737">
    <property type="term" value="C:cytoplasm"/>
    <property type="evidence" value="ECO:0007669"/>
    <property type="project" value="TreeGrafter"/>
</dbReference>
<dbReference type="PANTHER" id="PTHR11845:SF13">
    <property type="entry name" value="5'-DEOXYNUCLEOTIDASE HDDC2"/>
    <property type="match status" value="1"/>
</dbReference>
<evidence type="ECO:0000259" key="3">
    <source>
        <dbReference type="Pfam" id="PF13023"/>
    </source>
</evidence>
<dbReference type="EMBL" id="CP021781">
    <property type="protein sequence ID" value="AXA34657.1"/>
    <property type="molecule type" value="Genomic_DNA"/>
</dbReference>
<evidence type="ECO:0000313" key="6">
    <source>
        <dbReference type="Proteomes" id="UP000251120"/>
    </source>
</evidence>
<dbReference type="Pfam" id="PF13023">
    <property type="entry name" value="HD_3"/>
    <property type="match status" value="1"/>
</dbReference>
<evidence type="ECO:0000313" key="7">
    <source>
        <dbReference type="Proteomes" id="UP000681131"/>
    </source>
</evidence>
<dbReference type="OrthoDB" id="9796032at2"/>
<keyword evidence="1" id="KW-0479">Metal-binding</keyword>
<name>A0A2Z4Y0I9_9GAMM</name>
<dbReference type="SUPFAM" id="SSF109604">
    <property type="entry name" value="HD-domain/PDEase-like"/>
    <property type="match status" value="1"/>
</dbReference>
<reference evidence="4 6" key="1">
    <citation type="submission" date="2017-06" db="EMBL/GenBank/DDBJ databases">
        <title>Complete genome of Francisella adeliensis.</title>
        <authorList>
            <person name="Vallesi A."/>
            <person name="Sjodin A."/>
        </authorList>
    </citation>
    <scope>NUCLEOTIDE SEQUENCE [LARGE SCALE GENOMIC DNA]</scope>
    <source>
        <strain evidence="4 6">FDC440</strain>
    </source>
</reference>
<evidence type="ECO:0000256" key="2">
    <source>
        <dbReference type="ARBA" id="ARBA00022801"/>
    </source>
</evidence>
<dbReference type="Proteomes" id="UP000681131">
    <property type="component" value="Chromosome"/>
</dbReference>
<dbReference type="GO" id="GO:0046872">
    <property type="term" value="F:metal ion binding"/>
    <property type="evidence" value="ECO:0007669"/>
    <property type="project" value="UniProtKB-KW"/>
</dbReference>
<dbReference type="InterPro" id="IPR039356">
    <property type="entry name" value="YfbR/HDDC2"/>
</dbReference>
<keyword evidence="2 4" id="KW-0378">Hydrolase</keyword>
<accession>A0A2Z4Y0I9</accession>
<dbReference type="AlphaFoldDB" id="A0A2Z4Y0I9"/>
<evidence type="ECO:0000313" key="4">
    <source>
        <dbReference type="EMBL" id="AXA34657.1"/>
    </source>
</evidence>
<dbReference type="InterPro" id="IPR006674">
    <property type="entry name" value="HD_domain"/>
</dbReference>
<dbReference type="Proteomes" id="UP000251120">
    <property type="component" value="Chromosome"/>
</dbReference>
<gene>
    <name evidence="4" type="ORF">CDH04_09715</name>
    <name evidence="5" type="ORF">FZC43_09725</name>
</gene>
<dbReference type="PANTHER" id="PTHR11845">
    <property type="entry name" value="5'-DEOXYNUCLEOTIDASE HDDC2"/>
    <property type="match status" value="1"/>
</dbReference>
<dbReference type="Gene3D" id="1.10.3210.10">
    <property type="entry name" value="Hypothetical protein af1432"/>
    <property type="match status" value="1"/>
</dbReference>
<dbReference type="GO" id="GO:0002953">
    <property type="term" value="F:5'-deoxynucleotidase activity"/>
    <property type="evidence" value="ECO:0007669"/>
    <property type="project" value="InterPro"/>
</dbReference>
<organism evidence="4 6">
    <name type="scientific">Francisella adeliensis</name>
    <dbReference type="NCBI Taxonomy" id="2007306"/>
    <lineage>
        <taxon>Bacteria</taxon>
        <taxon>Pseudomonadati</taxon>
        <taxon>Pseudomonadota</taxon>
        <taxon>Gammaproteobacteria</taxon>
        <taxon>Thiotrichales</taxon>
        <taxon>Francisellaceae</taxon>
        <taxon>Francisella</taxon>
    </lineage>
</organism>